<dbReference type="AlphaFoldDB" id="A0A1Q5PPR5"/>
<evidence type="ECO:0000313" key="4">
    <source>
        <dbReference type="Proteomes" id="UP000186465"/>
    </source>
</evidence>
<evidence type="ECO:0000256" key="1">
    <source>
        <dbReference type="ARBA" id="ARBA00023004"/>
    </source>
</evidence>
<proteinExistence type="predicted"/>
<dbReference type="EMBL" id="MPDM01000004">
    <property type="protein sequence ID" value="OKL49395.1"/>
    <property type="molecule type" value="Genomic_DNA"/>
</dbReference>
<dbReference type="GO" id="GO:0046914">
    <property type="term" value="F:transition metal ion binding"/>
    <property type="evidence" value="ECO:0007669"/>
    <property type="project" value="InterPro"/>
</dbReference>
<dbReference type="Pfam" id="PF04023">
    <property type="entry name" value="FeoA"/>
    <property type="match status" value="1"/>
</dbReference>
<gene>
    <name evidence="3" type="ORF">BM477_05200</name>
</gene>
<keyword evidence="1" id="KW-0408">Iron</keyword>
<sequence>MALLEAEVGRPYTVKEISTGDAAMDSFLMRLGCYVGETVTLMSKKKKSCIVVIKGGRYSLDNVLAQAIFV</sequence>
<protein>
    <submittedName>
        <fullName evidence="3">Ferrous iron transport protein A</fullName>
    </submittedName>
</protein>
<dbReference type="SMART" id="SM00899">
    <property type="entry name" value="FeoA"/>
    <property type="match status" value="1"/>
</dbReference>
<organism evidence="3 4">
    <name type="scientific">Boudabousia marimammalium</name>
    <dbReference type="NCBI Taxonomy" id="156892"/>
    <lineage>
        <taxon>Bacteria</taxon>
        <taxon>Bacillati</taxon>
        <taxon>Actinomycetota</taxon>
        <taxon>Actinomycetes</taxon>
        <taxon>Actinomycetales</taxon>
        <taxon>Actinomycetaceae</taxon>
        <taxon>Boudabousia</taxon>
    </lineage>
</organism>
<dbReference type="OrthoDB" id="5984at2"/>
<feature type="domain" description="Ferrous iron transporter FeoA-like" evidence="2">
    <location>
        <begin position="1"/>
        <end position="70"/>
    </location>
</feature>
<evidence type="ECO:0000259" key="2">
    <source>
        <dbReference type="SMART" id="SM00899"/>
    </source>
</evidence>
<reference evidence="4" key="1">
    <citation type="submission" date="2016-11" db="EMBL/GenBank/DDBJ databases">
        <title>Actinomyces gypaetusis sp. nov. isolated from Gypaetus barbatus in Qinghai Tibet Plateau China.</title>
        <authorList>
            <person name="Meng X."/>
        </authorList>
    </citation>
    <scope>NUCLEOTIDE SEQUENCE [LARGE SCALE GENOMIC DNA]</scope>
    <source>
        <strain evidence="4">DSM 15383</strain>
    </source>
</reference>
<dbReference type="InterPro" id="IPR038157">
    <property type="entry name" value="FeoA_core_dom"/>
</dbReference>
<dbReference type="Gene3D" id="2.30.30.90">
    <property type="match status" value="1"/>
</dbReference>
<dbReference type="STRING" id="156892.BM477_05200"/>
<name>A0A1Q5PPR5_9ACTO</name>
<accession>A0A1Q5PPR5</accession>
<keyword evidence="4" id="KW-1185">Reference proteome</keyword>
<evidence type="ECO:0000313" key="3">
    <source>
        <dbReference type="EMBL" id="OKL49395.1"/>
    </source>
</evidence>
<dbReference type="InterPro" id="IPR008988">
    <property type="entry name" value="Transcriptional_repressor_C"/>
</dbReference>
<dbReference type="SUPFAM" id="SSF50037">
    <property type="entry name" value="C-terminal domain of transcriptional repressors"/>
    <property type="match status" value="1"/>
</dbReference>
<comment type="caution">
    <text evidence="3">The sequence shown here is derived from an EMBL/GenBank/DDBJ whole genome shotgun (WGS) entry which is preliminary data.</text>
</comment>
<dbReference type="Proteomes" id="UP000186465">
    <property type="component" value="Unassembled WGS sequence"/>
</dbReference>
<dbReference type="InterPro" id="IPR007167">
    <property type="entry name" value="Fe-transptr_FeoA-like"/>
</dbReference>